<keyword evidence="1" id="KW-1133">Transmembrane helix</keyword>
<feature type="transmembrane region" description="Helical" evidence="1">
    <location>
        <begin position="112"/>
        <end position="132"/>
    </location>
</feature>
<evidence type="ECO:0000256" key="1">
    <source>
        <dbReference type="SAM" id="Phobius"/>
    </source>
</evidence>
<feature type="non-terminal residue" evidence="2">
    <location>
        <position position="138"/>
    </location>
</feature>
<evidence type="ECO:0000313" key="3">
    <source>
        <dbReference type="Proteomes" id="UP001328107"/>
    </source>
</evidence>
<keyword evidence="3" id="KW-1185">Reference proteome</keyword>
<evidence type="ECO:0008006" key="4">
    <source>
        <dbReference type="Google" id="ProtNLM"/>
    </source>
</evidence>
<dbReference type="EMBL" id="BTRK01000005">
    <property type="protein sequence ID" value="GMR51789.1"/>
    <property type="molecule type" value="Genomic_DNA"/>
</dbReference>
<dbReference type="AlphaFoldDB" id="A0AAN5CXA1"/>
<keyword evidence="1" id="KW-0812">Transmembrane</keyword>
<reference evidence="3" key="1">
    <citation type="submission" date="2022-10" db="EMBL/GenBank/DDBJ databases">
        <title>Genome assembly of Pristionchus species.</title>
        <authorList>
            <person name="Yoshida K."/>
            <person name="Sommer R.J."/>
        </authorList>
    </citation>
    <scope>NUCLEOTIDE SEQUENCE [LARGE SCALE GENOMIC DNA]</scope>
    <source>
        <strain evidence="3">RS5460</strain>
    </source>
</reference>
<organism evidence="2 3">
    <name type="scientific">Pristionchus mayeri</name>
    <dbReference type="NCBI Taxonomy" id="1317129"/>
    <lineage>
        <taxon>Eukaryota</taxon>
        <taxon>Metazoa</taxon>
        <taxon>Ecdysozoa</taxon>
        <taxon>Nematoda</taxon>
        <taxon>Chromadorea</taxon>
        <taxon>Rhabditida</taxon>
        <taxon>Rhabditina</taxon>
        <taxon>Diplogasteromorpha</taxon>
        <taxon>Diplogasteroidea</taxon>
        <taxon>Neodiplogasteridae</taxon>
        <taxon>Pristionchus</taxon>
    </lineage>
</organism>
<sequence>MTNLTLDVFWLSVMPIYLHVILIQCMIHVALMLTYTLHYKYTTIVRMTEHRKVTRKKSFQSMTITVAGCAYFVGHSLRMLSITLTMPLVIQVTPLFIVVLSMVMQWFSPGSMNFALCVYLCHASFHSILLIFTTPSYR</sequence>
<dbReference type="Proteomes" id="UP001328107">
    <property type="component" value="Unassembled WGS sequence"/>
</dbReference>
<keyword evidence="1" id="KW-0472">Membrane</keyword>
<accession>A0AAN5CXA1</accession>
<proteinExistence type="predicted"/>
<gene>
    <name evidence="2" type="ORF">PMAYCL1PPCAC_21984</name>
</gene>
<evidence type="ECO:0000313" key="2">
    <source>
        <dbReference type="EMBL" id="GMR51789.1"/>
    </source>
</evidence>
<feature type="transmembrane region" description="Helical" evidence="1">
    <location>
        <begin position="80"/>
        <end position="100"/>
    </location>
</feature>
<protein>
    <recommendedName>
        <fullName evidence="4">G protein-coupled receptor</fullName>
    </recommendedName>
</protein>
<feature type="transmembrane region" description="Helical" evidence="1">
    <location>
        <begin position="16"/>
        <end position="37"/>
    </location>
</feature>
<comment type="caution">
    <text evidence="2">The sequence shown here is derived from an EMBL/GenBank/DDBJ whole genome shotgun (WGS) entry which is preliminary data.</text>
</comment>
<name>A0AAN5CXA1_9BILA</name>
<feature type="transmembrane region" description="Helical" evidence="1">
    <location>
        <begin position="58"/>
        <end position="74"/>
    </location>
</feature>